<evidence type="ECO:0000313" key="5">
    <source>
        <dbReference type="Proteomes" id="UP000441797"/>
    </source>
</evidence>
<reference evidence="4 5" key="1">
    <citation type="journal article" date="2019" name="Front. Microbiol.">
        <title>Genomic Features for Desiccation Tolerance and Sugar Biosynthesis in the Extremophile Gloeocapsopsis sp. UTEX B3054.</title>
        <authorList>
            <person name="Urrejola C."/>
            <person name="Alcorta J."/>
            <person name="Salas L."/>
            <person name="Vasquez M."/>
            <person name="Polz M.F."/>
            <person name="Vicuna R."/>
            <person name="Diez B."/>
        </authorList>
    </citation>
    <scope>NUCLEOTIDE SEQUENCE [LARGE SCALE GENOMIC DNA]</scope>
    <source>
        <strain evidence="4 5">1H9</strain>
    </source>
</reference>
<dbReference type="GO" id="GO:0016491">
    <property type="term" value="F:oxidoreductase activity"/>
    <property type="evidence" value="ECO:0007669"/>
    <property type="project" value="TreeGrafter"/>
</dbReference>
<dbReference type="InterPro" id="IPR021133">
    <property type="entry name" value="HEAT_type_2"/>
</dbReference>
<keyword evidence="4" id="KW-0456">Lyase</keyword>
<comment type="function">
    <text evidence="3">Catalyzes the hydroxylation of the N(6)-(4-aminobutyl)-L-lysine intermediate produced by deoxyhypusine synthase/DHPS on a critical lysine of the eukaryotic translation initiation factor 5A/eIF-5A. This is the second step of the post-translational modification of that lysine into an unusual amino acid residue named hypusine. Hypusination is unique to mature eIF-5A factor and is essential for its function.</text>
</comment>
<dbReference type="Pfam" id="PF03130">
    <property type="entry name" value="HEAT_PBS"/>
    <property type="match status" value="2"/>
</dbReference>
<organism evidence="4 5">
    <name type="scientific">Gloeocapsopsis dulcis AAB1 = 1H9</name>
    <dbReference type="NCBI Taxonomy" id="1433147"/>
    <lineage>
        <taxon>Bacteria</taxon>
        <taxon>Bacillati</taxon>
        <taxon>Cyanobacteriota</taxon>
        <taxon>Cyanophyceae</taxon>
        <taxon>Oscillatoriophycideae</taxon>
        <taxon>Chroococcales</taxon>
        <taxon>Chroococcaceae</taxon>
        <taxon>Gloeocapsopsis</taxon>
        <taxon>Gloeocapsopsis dulcis</taxon>
    </lineage>
</organism>
<dbReference type="InterPro" id="IPR016024">
    <property type="entry name" value="ARM-type_fold"/>
</dbReference>
<dbReference type="AlphaFoldDB" id="A0A6N8G5E5"/>
<sequence>MVNTSIQLKLEQAQAAFTASNWSLLVQCLQQLIPVGKREQSGINTTPEATQLLNFAIAVLFAGDFQQRWDVAKLIPRLGTIAIAPLVEILEEDDDDELCWFAARTLGEFDHPQAIAALVELIKTTDNEELQAIAATALGQIGSSAVTVLTELLVDENTRLIAVRSLAYIRRSETIAPLLSVVSDPQVNVRATAIEALSSFHDSRIAPVLLHALNDIAAFVRREAVLGLGFRADLCTELDLVAHILPRLYDFNLDVCHAAAIALGRLGTEPAVIGLDQVLQSPHTPESLQIEIVRALGRIESNLALDKLSSFLEQSPSVAVCQEIITVLGQVEQPNNQVKAANILINMLRLQHPATEIGRIRGVIALSLGYLGQLPAIEPLINLLADSERVVKLHAIAALKKLAPEIAHQQLQQIATSDVAPELKQGVAIALAEWSN</sequence>
<comment type="caution">
    <text evidence="4">The sequence shown here is derived from an EMBL/GenBank/DDBJ whole genome shotgun (WGS) entry which is preliminary data.</text>
</comment>
<dbReference type="SUPFAM" id="SSF48371">
    <property type="entry name" value="ARM repeat"/>
    <property type="match status" value="2"/>
</dbReference>
<dbReference type="SMART" id="SM00567">
    <property type="entry name" value="EZ_HEAT"/>
    <property type="match status" value="8"/>
</dbReference>
<dbReference type="Proteomes" id="UP000441797">
    <property type="component" value="Unassembled WGS sequence"/>
</dbReference>
<name>A0A6N8G5E5_9CHRO</name>
<accession>A0A6N8G5E5</accession>
<dbReference type="EMBL" id="NAPY01000068">
    <property type="protein sequence ID" value="MUL39237.1"/>
    <property type="molecule type" value="Genomic_DNA"/>
</dbReference>
<evidence type="ECO:0000256" key="1">
    <source>
        <dbReference type="ARBA" id="ARBA00022549"/>
    </source>
</evidence>
<gene>
    <name evidence="4" type="ORF">BWI75_23790</name>
</gene>
<dbReference type="PROSITE" id="PS50077">
    <property type="entry name" value="HEAT_REPEAT"/>
    <property type="match status" value="1"/>
</dbReference>
<evidence type="ECO:0000313" key="4">
    <source>
        <dbReference type="EMBL" id="MUL39237.1"/>
    </source>
</evidence>
<keyword evidence="5" id="KW-1185">Reference proteome</keyword>
<dbReference type="GO" id="GO:0030089">
    <property type="term" value="C:phycobilisome"/>
    <property type="evidence" value="ECO:0007669"/>
    <property type="project" value="UniProtKB-KW"/>
</dbReference>
<dbReference type="PANTHER" id="PTHR12697">
    <property type="entry name" value="PBS LYASE HEAT-LIKE PROTEIN"/>
    <property type="match status" value="1"/>
</dbReference>
<dbReference type="GO" id="GO:0016829">
    <property type="term" value="F:lyase activity"/>
    <property type="evidence" value="ECO:0007669"/>
    <property type="project" value="UniProtKB-KW"/>
</dbReference>
<protein>
    <submittedName>
        <fullName evidence="4">PBS lyase</fullName>
    </submittedName>
</protein>
<keyword evidence="2" id="KW-0605">Phycobilisome</keyword>
<dbReference type="InterPro" id="IPR011989">
    <property type="entry name" value="ARM-like"/>
</dbReference>
<dbReference type="Gene3D" id="1.25.10.10">
    <property type="entry name" value="Leucine-rich Repeat Variant"/>
    <property type="match status" value="3"/>
</dbReference>
<evidence type="ECO:0000256" key="2">
    <source>
        <dbReference type="ARBA" id="ARBA00022738"/>
    </source>
</evidence>
<proteinExistence type="predicted"/>
<dbReference type="PANTHER" id="PTHR12697:SF5">
    <property type="entry name" value="DEOXYHYPUSINE HYDROXYLASE"/>
    <property type="match status" value="1"/>
</dbReference>
<evidence type="ECO:0000256" key="3">
    <source>
        <dbReference type="ARBA" id="ARBA00045876"/>
    </source>
</evidence>
<keyword evidence="1" id="KW-0042">Antenna complex</keyword>
<dbReference type="Pfam" id="PF13646">
    <property type="entry name" value="HEAT_2"/>
    <property type="match status" value="2"/>
</dbReference>
<dbReference type="InterPro" id="IPR004155">
    <property type="entry name" value="PBS_lyase_HEAT"/>
</dbReference>